<proteinExistence type="predicted"/>
<comment type="caution">
    <text evidence="3">The sequence shown here is derived from an EMBL/GenBank/DDBJ whole genome shotgun (WGS) entry which is preliminary data.</text>
</comment>
<sequence>MVGPFGGVTAATALRAVLDDPRCAGEPVSITVNYAGPIAEGPFTIESRLVRTNRSTQHWMLTLSQGDAVHTTATVVCGARRASWSDTEITAPAAPAPESVAITTPPGFPVWMDNYEMRFVEGHGPLAGEQVEQPTSTTTLWVRDTPPRPLDQLALTALSDVFIPRVMVRKGTMVPASTVSLTVYFHADATTLAEQGAQPVLATAGAQHFGDGFFDQTAQLWGVAGTPLATSHQLVYFKG</sequence>
<evidence type="ECO:0000313" key="3">
    <source>
        <dbReference type="EMBL" id="NKY51068.1"/>
    </source>
</evidence>
<evidence type="ECO:0000259" key="1">
    <source>
        <dbReference type="Pfam" id="PF13622"/>
    </source>
</evidence>
<dbReference type="AlphaFoldDB" id="A0A846Y1B6"/>
<reference evidence="3 4" key="1">
    <citation type="submission" date="2020-04" db="EMBL/GenBank/DDBJ databases">
        <title>MicrobeNet Type strains.</title>
        <authorList>
            <person name="Nicholson A.C."/>
        </authorList>
    </citation>
    <scope>NUCLEOTIDE SEQUENCE [LARGE SCALE GENOMIC DNA]</scope>
    <source>
        <strain evidence="3 4">JCM 12354</strain>
    </source>
</reference>
<dbReference type="Pfam" id="PF13622">
    <property type="entry name" value="4HBT_3"/>
    <property type="match status" value="1"/>
</dbReference>
<keyword evidence="4" id="KW-1185">Reference proteome</keyword>
<dbReference type="Gene3D" id="2.40.160.210">
    <property type="entry name" value="Acyl-CoA thioesterase, double hotdog domain"/>
    <property type="match status" value="1"/>
</dbReference>
<protein>
    <submittedName>
        <fullName evidence="3">Thioesterase family protein</fullName>
    </submittedName>
</protein>
<dbReference type="InterPro" id="IPR042171">
    <property type="entry name" value="Acyl-CoA_hotdog"/>
</dbReference>
<feature type="domain" description="Acyl-CoA thioesterase-like C-terminal" evidence="2">
    <location>
        <begin position="102"/>
        <end position="236"/>
    </location>
</feature>
<dbReference type="Pfam" id="PF20789">
    <property type="entry name" value="4HBT_3C"/>
    <property type="match status" value="1"/>
</dbReference>
<dbReference type="EMBL" id="JAAXOP010000006">
    <property type="protein sequence ID" value="NKY51068.1"/>
    <property type="molecule type" value="Genomic_DNA"/>
</dbReference>
<dbReference type="InterPro" id="IPR029069">
    <property type="entry name" value="HotDog_dom_sf"/>
</dbReference>
<dbReference type="Proteomes" id="UP000565711">
    <property type="component" value="Unassembled WGS sequence"/>
</dbReference>
<evidence type="ECO:0000313" key="4">
    <source>
        <dbReference type="Proteomes" id="UP000565711"/>
    </source>
</evidence>
<gene>
    <name evidence="3" type="ORF">HGA08_12675</name>
</gene>
<accession>A0A846Y1B6</accession>
<name>A0A846Y1B6_9NOCA</name>
<dbReference type="InterPro" id="IPR049450">
    <property type="entry name" value="ACOT8-like_C"/>
</dbReference>
<organism evidence="3 4">
    <name type="scientific">Nocardia vermiculata</name>
    <dbReference type="NCBI Taxonomy" id="257274"/>
    <lineage>
        <taxon>Bacteria</taxon>
        <taxon>Bacillati</taxon>
        <taxon>Actinomycetota</taxon>
        <taxon>Actinomycetes</taxon>
        <taxon>Mycobacteriales</taxon>
        <taxon>Nocardiaceae</taxon>
        <taxon>Nocardia</taxon>
    </lineage>
</organism>
<feature type="domain" description="Acyl-CoA thioesterase-like N-terminal HotDog" evidence="1">
    <location>
        <begin position="3"/>
        <end position="77"/>
    </location>
</feature>
<evidence type="ECO:0000259" key="2">
    <source>
        <dbReference type="Pfam" id="PF20789"/>
    </source>
</evidence>
<dbReference type="InterPro" id="IPR049449">
    <property type="entry name" value="TesB_ACOT8-like_N"/>
</dbReference>
<dbReference type="SUPFAM" id="SSF54637">
    <property type="entry name" value="Thioesterase/thiol ester dehydrase-isomerase"/>
    <property type="match status" value="2"/>
</dbReference>